<dbReference type="Proteomes" id="UP000245207">
    <property type="component" value="Unassembled WGS sequence"/>
</dbReference>
<feature type="domain" description="RING-type" evidence="10">
    <location>
        <begin position="220"/>
        <end position="280"/>
    </location>
</feature>
<dbReference type="AlphaFoldDB" id="A0A2U1Q3M7"/>
<dbReference type="Pfam" id="PF00097">
    <property type="entry name" value="zf-C3HC4"/>
    <property type="match status" value="1"/>
</dbReference>
<accession>A0A2U1Q3M7</accession>
<dbReference type="GO" id="GO:1904294">
    <property type="term" value="P:positive regulation of ERAD pathway"/>
    <property type="evidence" value="ECO:0007669"/>
    <property type="project" value="InterPro"/>
</dbReference>
<dbReference type="GO" id="GO:0016020">
    <property type="term" value="C:membrane"/>
    <property type="evidence" value="ECO:0007669"/>
    <property type="project" value="UniProtKB-SubCell"/>
</dbReference>
<evidence type="ECO:0000256" key="1">
    <source>
        <dbReference type="ARBA" id="ARBA00004141"/>
    </source>
</evidence>
<keyword evidence="8" id="KW-0472">Membrane</keyword>
<name>A0A2U1Q3M7_ARTAN</name>
<evidence type="ECO:0000256" key="7">
    <source>
        <dbReference type="ARBA" id="ARBA00022989"/>
    </source>
</evidence>
<evidence type="ECO:0000256" key="5">
    <source>
        <dbReference type="ARBA" id="ARBA00022786"/>
    </source>
</evidence>
<dbReference type="PROSITE" id="PS50089">
    <property type="entry name" value="ZF_RING_2"/>
    <property type="match status" value="1"/>
</dbReference>
<gene>
    <name evidence="11" type="ORF">CTI12_AA079020</name>
</gene>
<dbReference type="PROSITE" id="PS00518">
    <property type="entry name" value="ZF_RING_1"/>
    <property type="match status" value="1"/>
</dbReference>
<dbReference type="InterPro" id="IPR013083">
    <property type="entry name" value="Znf_RING/FYVE/PHD"/>
</dbReference>
<dbReference type="GO" id="GO:0061630">
    <property type="term" value="F:ubiquitin protein ligase activity"/>
    <property type="evidence" value="ECO:0007669"/>
    <property type="project" value="InterPro"/>
</dbReference>
<dbReference type="Gene3D" id="3.40.50.10890">
    <property type="match status" value="1"/>
</dbReference>
<reference evidence="11 12" key="1">
    <citation type="journal article" date="2018" name="Mol. Plant">
        <title>The genome of Artemisia annua provides insight into the evolution of Asteraceae family and artemisinin biosynthesis.</title>
        <authorList>
            <person name="Shen Q."/>
            <person name="Zhang L."/>
            <person name="Liao Z."/>
            <person name="Wang S."/>
            <person name="Yan T."/>
            <person name="Shi P."/>
            <person name="Liu M."/>
            <person name="Fu X."/>
            <person name="Pan Q."/>
            <person name="Wang Y."/>
            <person name="Lv Z."/>
            <person name="Lu X."/>
            <person name="Zhang F."/>
            <person name="Jiang W."/>
            <person name="Ma Y."/>
            <person name="Chen M."/>
            <person name="Hao X."/>
            <person name="Li L."/>
            <person name="Tang Y."/>
            <person name="Lv G."/>
            <person name="Zhou Y."/>
            <person name="Sun X."/>
            <person name="Brodelius P.E."/>
            <person name="Rose J.K.C."/>
            <person name="Tang K."/>
        </authorList>
    </citation>
    <scope>NUCLEOTIDE SEQUENCE [LARGE SCALE GENOMIC DNA]</scope>
    <source>
        <strain evidence="12">cv. Huhao1</strain>
        <tissue evidence="11">Leaf</tissue>
    </source>
</reference>
<comment type="subcellular location">
    <subcellularLocation>
        <location evidence="1">Membrane</location>
        <topology evidence="1">Multi-pass membrane protein</topology>
    </subcellularLocation>
</comment>
<keyword evidence="6" id="KW-0862">Zinc</keyword>
<evidence type="ECO:0000256" key="3">
    <source>
        <dbReference type="ARBA" id="ARBA00022723"/>
    </source>
</evidence>
<evidence type="ECO:0000256" key="8">
    <source>
        <dbReference type="ARBA" id="ARBA00023136"/>
    </source>
</evidence>
<keyword evidence="5" id="KW-0833">Ubl conjugation pathway</keyword>
<dbReference type="InterPro" id="IPR017907">
    <property type="entry name" value="Znf_RING_CS"/>
</dbReference>
<keyword evidence="3" id="KW-0479">Metal-binding</keyword>
<dbReference type="EMBL" id="PKPP01000455">
    <property type="protein sequence ID" value="PWA92563.1"/>
    <property type="molecule type" value="Genomic_DNA"/>
</dbReference>
<keyword evidence="12" id="KW-1185">Reference proteome</keyword>
<dbReference type="PANTHER" id="PTHR15860">
    <property type="entry name" value="UNCHARACTERIZED RING FINGER-CONTAINING PROTEIN"/>
    <property type="match status" value="1"/>
</dbReference>
<dbReference type="SUPFAM" id="SSF56281">
    <property type="entry name" value="Metallo-hydrolase/oxidoreductase"/>
    <property type="match status" value="1"/>
</dbReference>
<evidence type="ECO:0000313" key="11">
    <source>
        <dbReference type="EMBL" id="PWA92563.1"/>
    </source>
</evidence>
<organism evidence="11 12">
    <name type="scientific">Artemisia annua</name>
    <name type="common">Sweet wormwood</name>
    <dbReference type="NCBI Taxonomy" id="35608"/>
    <lineage>
        <taxon>Eukaryota</taxon>
        <taxon>Viridiplantae</taxon>
        <taxon>Streptophyta</taxon>
        <taxon>Embryophyta</taxon>
        <taxon>Tracheophyta</taxon>
        <taxon>Spermatophyta</taxon>
        <taxon>Magnoliopsida</taxon>
        <taxon>eudicotyledons</taxon>
        <taxon>Gunneridae</taxon>
        <taxon>Pentapetalae</taxon>
        <taxon>asterids</taxon>
        <taxon>campanulids</taxon>
        <taxon>Asterales</taxon>
        <taxon>Asteraceae</taxon>
        <taxon>Asteroideae</taxon>
        <taxon>Anthemideae</taxon>
        <taxon>Artemisiinae</taxon>
        <taxon>Artemisia</taxon>
    </lineage>
</organism>
<comment type="caution">
    <text evidence="11">The sequence shown here is derived from an EMBL/GenBank/DDBJ whole genome shotgun (WGS) entry which is preliminary data.</text>
</comment>
<evidence type="ECO:0000259" key="10">
    <source>
        <dbReference type="PROSITE" id="PS50089"/>
    </source>
</evidence>
<evidence type="ECO:0000256" key="6">
    <source>
        <dbReference type="ARBA" id="ARBA00022833"/>
    </source>
</evidence>
<protein>
    <submittedName>
        <fullName evidence="11">RING/U-box superfamily protein</fullName>
    </submittedName>
</protein>
<evidence type="ECO:0000256" key="9">
    <source>
        <dbReference type="PROSITE-ProRule" id="PRU00175"/>
    </source>
</evidence>
<dbReference type="InterPro" id="IPR036866">
    <property type="entry name" value="RibonucZ/Hydroxyglut_hydro"/>
</dbReference>
<dbReference type="PANTHER" id="PTHR15860:SF22">
    <property type="entry name" value="RING_U-BOX SUPERFAMILY PROTEIN-RELATED"/>
    <property type="match status" value="1"/>
</dbReference>
<dbReference type="InterPro" id="IPR044235">
    <property type="entry name" value="RNFT1/2"/>
</dbReference>
<evidence type="ECO:0000313" key="12">
    <source>
        <dbReference type="Proteomes" id="UP000245207"/>
    </source>
</evidence>
<dbReference type="SUPFAM" id="SSF57850">
    <property type="entry name" value="RING/U-box"/>
    <property type="match status" value="1"/>
</dbReference>
<dbReference type="SMART" id="SM00184">
    <property type="entry name" value="RING"/>
    <property type="match status" value="1"/>
</dbReference>
<dbReference type="Gene3D" id="3.30.40.10">
    <property type="entry name" value="Zinc/RING finger domain, C3HC4 (zinc finger)"/>
    <property type="match status" value="1"/>
</dbReference>
<dbReference type="InterPro" id="IPR001841">
    <property type="entry name" value="Znf_RING"/>
</dbReference>
<dbReference type="OrthoDB" id="9049620at2759"/>
<evidence type="ECO:0000256" key="4">
    <source>
        <dbReference type="ARBA" id="ARBA00022771"/>
    </source>
</evidence>
<keyword evidence="4 9" id="KW-0863">Zinc-finger</keyword>
<dbReference type="InterPro" id="IPR018957">
    <property type="entry name" value="Znf_C3HC4_RING-type"/>
</dbReference>
<proteinExistence type="predicted"/>
<sequence>MYLRWNIGEHAVKDPIICVLFNVYTGSLQIVQTAKNKRISSSERQAQRASSWVDSAKEAGGQEAFELFDTDGHITLLISRSELENVPEGPKPKLVLTALLIQIVLASMASLKVGFSHDIFIERASDPRNRVLFTERGQMKGRLCILLTSFLSTAFRNLNSWCSEDRIPGSVACSGFDAKVVNKLALERMVIRIASNPIKKHKRTQLQGVFCDVIETGDMCAICQEKMQGPVLLRCKHIFCEDCVSECLVLLHNLIVQLSLYKHVLQMHVFERERTCPLCRAVVKPAELHSFGDGSTSLICQLF</sequence>
<keyword evidence="7" id="KW-1133">Transmembrane helix</keyword>
<evidence type="ECO:0000256" key="2">
    <source>
        <dbReference type="ARBA" id="ARBA00022692"/>
    </source>
</evidence>
<dbReference type="GO" id="GO:0008270">
    <property type="term" value="F:zinc ion binding"/>
    <property type="evidence" value="ECO:0007669"/>
    <property type="project" value="UniProtKB-KW"/>
</dbReference>
<keyword evidence="2" id="KW-0812">Transmembrane</keyword>